<feature type="region of interest" description="Disordered" evidence="1">
    <location>
        <begin position="1"/>
        <end position="110"/>
    </location>
</feature>
<feature type="compositionally biased region" description="Low complexity" evidence="1">
    <location>
        <begin position="30"/>
        <end position="62"/>
    </location>
</feature>
<gene>
    <name evidence="2" type="ORF">CB5_LOCUS16147</name>
</gene>
<dbReference type="EMBL" id="LR862150">
    <property type="protein sequence ID" value="CAD1832936.1"/>
    <property type="molecule type" value="Genomic_DNA"/>
</dbReference>
<dbReference type="AlphaFoldDB" id="A0A6V7PQY4"/>
<dbReference type="PANTHER" id="PTHR44067">
    <property type="entry name" value="S-ADENOSYL-L-METHIONINE-DEPENDENT METHYLTRANSFERASE SUPERFAMILY PROTEIN-RELATED"/>
    <property type="match status" value="1"/>
</dbReference>
<evidence type="ECO:0000256" key="1">
    <source>
        <dbReference type="SAM" id="MobiDB-lite"/>
    </source>
</evidence>
<sequence>MLIQRRQEVDRRNPHARSTSNGLHRTQPRPSSSSSSSSPPTSSPSTTSPHPLLLPLPITLPSGAAALREGRCRPSPQEFSAFTSPQPCLRPQPQPRLRRPPAPRRPPLPALPGLLSAFLSYPVNGSCPDDELPAQKAPPPGLRAAPQAPLPPAAPPTRPAPPLPDLPLVLPPDRSVLWTAYSCKNFACLVHRKHSNSFDDCKDCFDLHARERHRWVTASTNPLDFAIDEVLARRRRPVDPHRARHRRRLRTFAVRMRERNVTVVATTMNLNGPSPTSSRRAASSRCTSASRSASLLRQHPRHRPLHARAQQLDTHHAAPLHRLRHLPCFEARWCVLVGPFLLRGGADGGVCGVIESVGFKKLKWEVGRKLDRGPELKEMYISALLEKPLKNSW</sequence>
<dbReference type="InterPro" id="IPR053223">
    <property type="entry name" value="Prob_Methyltransferase"/>
</dbReference>
<protein>
    <submittedName>
        <fullName evidence="2">Uncharacterized protein</fullName>
    </submittedName>
</protein>
<dbReference type="PANTHER" id="PTHR44067:SF7">
    <property type="entry name" value="METHYLTRANSFERASE TYPE 11 DOMAIN-CONTAINING PROTEIN"/>
    <property type="match status" value="1"/>
</dbReference>
<accession>A0A6V7PQY4</accession>
<reference evidence="2" key="1">
    <citation type="submission" date="2020-07" db="EMBL/GenBank/DDBJ databases">
        <authorList>
            <person name="Lin J."/>
        </authorList>
    </citation>
    <scope>NUCLEOTIDE SEQUENCE</scope>
</reference>
<feature type="compositionally biased region" description="Pro residues" evidence="1">
    <location>
        <begin position="148"/>
        <end position="160"/>
    </location>
</feature>
<feature type="region of interest" description="Disordered" evidence="1">
    <location>
        <begin position="127"/>
        <end position="160"/>
    </location>
</feature>
<evidence type="ECO:0000313" key="2">
    <source>
        <dbReference type="EMBL" id="CAD1832936.1"/>
    </source>
</evidence>
<organism evidence="2">
    <name type="scientific">Ananas comosus var. bracteatus</name>
    <name type="common">red pineapple</name>
    <dbReference type="NCBI Taxonomy" id="296719"/>
    <lineage>
        <taxon>Eukaryota</taxon>
        <taxon>Viridiplantae</taxon>
        <taxon>Streptophyta</taxon>
        <taxon>Embryophyta</taxon>
        <taxon>Tracheophyta</taxon>
        <taxon>Spermatophyta</taxon>
        <taxon>Magnoliopsida</taxon>
        <taxon>Liliopsida</taxon>
        <taxon>Poales</taxon>
        <taxon>Bromeliaceae</taxon>
        <taxon>Bromelioideae</taxon>
        <taxon>Ananas</taxon>
    </lineage>
</organism>
<name>A0A6V7PQY4_ANACO</name>
<proteinExistence type="predicted"/>
<feature type="compositionally biased region" description="Basic and acidic residues" evidence="1">
    <location>
        <begin position="1"/>
        <end position="13"/>
    </location>
</feature>